<dbReference type="PROSITE" id="PS50835">
    <property type="entry name" value="IG_LIKE"/>
    <property type="match status" value="2"/>
</dbReference>
<protein>
    <recommendedName>
        <fullName evidence="3">Ig-like domain-containing protein</fullName>
    </recommendedName>
</protein>
<evidence type="ECO:0000259" key="3">
    <source>
        <dbReference type="PROSITE" id="PS50835"/>
    </source>
</evidence>
<dbReference type="InterPro" id="IPR013783">
    <property type="entry name" value="Ig-like_fold"/>
</dbReference>
<dbReference type="InterPro" id="IPR003598">
    <property type="entry name" value="Ig_sub2"/>
</dbReference>
<sequence>MNLSNISSIHSFIIKLFYFIVFICMIKELMNSLHVMGYQYIHQNSSENQHLQKIQMKKNNLTNKESLYLTVTYDNLSDNSIVHINRKDVNYSNYSLSVNNTTIQYDNISTVASTDVRSQSVEANNTATNNNSNDGNVNNNSSTHSVAQISQITTDNNQHKNDKVKKNLLNLQNKHKSITNSSIKFMRYNTGDTIQLKCRIPKGPYLVLWNKLGLDYPLTIGKNRFIPDERFEIQYKPPNRWNLIISNAQLNDTGVYSCTSGSGISNSHSNVNNKSDLRHYQEYQPQSEKNRYRIHTAVTDATTTKKQSKGREYYVYVVEPLPSERYQVDVPFNKIGMKNKTITVTGPNLVFYGTPLELICRASFPSSEAKLDPTISLEWYHRGVRRLSHPFRSGGVYITMQWLDSHLLESRLYIAWVNESEAGQWICLERSNPIKNINYTKLSSSSSLSSMSNYRNAQMNEFNKQSLPLYHNTSIIYNPSSIDLVYDKIYIEIIDIPDTTFSVQMTTQSTIFTVPTVSSLSSHPNGLLSSTSPLSSSSIAKSSSTLFSSSFNQKFSKFNTNGISSKHLYNKPEKLSFIERLIRSMNHCTRLQINKQILLIFNIFNNLLLITPFISIHIL</sequence>
<dbReference type="Proteomes" id="UP000050791">
    <property type="component" value="Unassembled WGS sequence"/>
</dbReference>
<dbReference type="GO" id="GO:0050808">
    <property type="term" value="P:synapse organization"/>
    <property type="evidence" value="ECO:0007669"/>
    <property type="project" value="TreeGrafter"/>
</dbReference>
<reference evidence="5" key="1">
    <citation type="submission" date="2023-11" db="UniProtKB">
        <authorList>
            <consortium name="WormBaseParasite"/>
        </authorList>
    </citation>
    <scope>IDENTIFICATION</scope>
</reference>
<dbReference type="SMART" id="SM00408">
    <property type="entry name" value="IGc2"/>
    <property type="match status" value="1"/>
</dbReference>
<dbReference type="GO" id="GO:0032589">
    <property type="term" value="C:neuron projection membrane"/>
    <property type="evidence" value="ECO:0007669"/>
    <property type="project" value="TreeGrafter"/>
</dbReference>
<dbReference type="InterPro" id="IPR007110">
    <property type="entry name" value="Ig-like_dom"/>
</dbReference>
<feature type="domain" description="Ig-like" evidence="3">
    <location>
        <begin position="353"/>
        <end position="449"/>
    </location>
</feature>
<feature type="domain" description="Ig-like" evidence="3">
    <location>
        <begin position="191"/>
        <end position="272"/>
    </location>
</feature>
<organism evidence="4 5">
    <name type="scientific">Schistosoma mattheei</name>
    <dbReference type="NCBI Taxonomy" id="31246"/>
    <lineage>
        <taxon>Eukaryota</taxon>
        <taxon>Metazoa</taxon>
        <taxon>Spiralia</taxon>
        <taxon>Lophotrochozoa</taxon>
        <taxon>Platyhelminthes</taxon>
        <taxon>Trematoda</taxon>
        <taxon>Digenea</taxon>
        <taxon>Strigeidida</taxon>
        <taxon>Schistosomatoidea</taxon>
        <taxon>Schistosomatidae</taxon>
        <taxon>Schistosoma</taxon>
    </lineage>
</organism>
<evidence type="ECO:0000313" key="5">
    <source>
        <dbReference type="WBParaSite" id="SMTH1_99590.1"/>
    </source>
</evidence>
<evidence type="ECO:0000256" key="1">
    <source>
        <dbReference type="SAM" id="MobiDB-lite"/>
    </source>
</evidence>
<dbReference type="InterPro" id="IPR003599">
    <property type="entry name" value="Ig_sub"/>
</dbReference>
<name>A0AA85C2M7_9TREM</name>
<feature type="transmembrane region" description="Helical" evidence="2">
    <location>
        <begin position="6"/>
        <end position="26"/>
    </location>
</feature>
<dbReference type="SMART" id="SM00409">
    <property type="entry name" value="IG"/>
    <property type="match status" value="2"/>
</dbReference>
<feature type="region of interest" description="Disordered" evidence="1">
    <location>
        <begin position="124"/>
        <end position="144"/>
    </location>
</feature>
<dbReference type="PANTHER" id="PTHR23279:SF36">
    <property type="entry name" value="DEFECTIVE PROBOSCIS EXTENSION RESPONSE 9, ISOFORM A"/>
    <property type="match status" value="1"/>
</dbReference>
<accession>A0AA85C2M7</accession>
<dbReference type="InterPro" id="IPR013106">
    <property type="entry name" value="Ig_V-set"/>
</dbReference>
<dbReference type="PANTHER" id="PTHR23279">
    <property type="entry name" value="DEFECTIVE PROBOSCIS EXTENSION RESPONSE DPR -RELATED"/>
    <property type="match status" value="1"/>
</dbReference>
<keyword evidence="2" id="KW-0472">Membrane</keyword>
<feature type="compositionally biased region" description="Low complexity" evidence="1">
    <location>
        <begin position="124"/>
        <end position="143"/>
    </location>
</feature>
<dbReference type="WBParaSite" id="SMTH1_99590.1">
    <property type="protein sequence ID" value="SMTH1_99590.1"/>
    <property type="gene ID" value="SMTH1_99590"/>
</dbReference>
<evidence type="ECO:0000313" key="4">
    <source>
        <dbReference type="Proteomes" id="UP000050791"/>
    </source>
</evidence>
<dbReference type="SUPFAM" id="SSF48726">
    <property type="entry name" value="Immunoglobulin"/>
    <property type="match status" value="1"/>
</dbReference>
<dbReference type="Pfam" id="PF07686">
    <property type="entry name" value="V-set"/>
    <property type="match status" value="1"/>
</dbReference>
<keyword evidence="2" id="KW-1133">Transmembrane helix</keyword>
<keyword evidence="2" id="KW-0812">Transmembrane</keyword>
<dbReference type="Gene3D" id="2.60.40.10">
    <property type="entry name" value="Immunoglobulins"/>
    <property type="match status" value="1"/>
</dbReference>
<evidence type="ECO:0000256" key="2">
    <source>
        <dbReference type="SAM" id="Phobius"/>
    </source>
</evidence>
<dbReference type="InterPro" id="IPR037448">
    <property type="entry name" value="Zig-8"/>
</dbReference>
<dbReference type="AlphaFoldDB" id="A0AA85C2M7"/>
<proteinExistence type="predicted"/>
<dbReference type="InterPro" id="IPR036179">
    <property type="entry name" value="Ig-like_dom_sf"/>
</dbReference>